<feature type="signal peptide" evidence="2">
    <location>
        <begin position="1"/>
        <end position="29"/>
    </location>
</feature>
<name>A0AA38RZ29_9PEZI</name>
<evidence type="ECO:0000313" key="4">
    <source>
        <dbReference type="Proteomes" id="UP001174694"/>
    </source>
</evidence>
<dbReference type="Proteomes" id="UP001174694">
    <property type="component" value="Unassembled WGS sequence"/>
</dbReference>
<feature type="region of interest" description="Disordered" evidence="1">
    <location>
        <begin position="244"/>
        <end position="284"/>
    </location>
</feature>
<organism evidence="3 4">
    <name type="scientific">Pleurostoma richardsiae</name>
    <dbReference type="NCBI Taxonomy" id="41990"/>
    <lineage>
        <taxon>Eukaryota</taxon>
        <taxon>Fungi</taxon>
        <taxon>Dikarya</taxon>
        <taxon>Ascomycota</taxon>
        <taxon>Pezizomycotina</taxon>
        <taxon>Sordariomycetes</taxon>
        <taxon>Sordariomycetidae</taxon>
        <taxon>Calosphaeriales</taxon>
        <taxon>Pleurostomataceae</taxon>
        <taxon>Pleurostoma</taxon>
    </lineage>
</organism>
<evidence type="ECO:0000313" key="3">
    <source>
        <dbReference type="EMBL" id="KAJ9145070.1"/>
    </source>
</evidence>
<evidence type="ECO:0000256" key="1">
    <source>
        <dbReference type="SAM" id="MobiDB-lite"/>
    </source>
</evidence>
<keyword evidence="4" id="KW-1185">Reference proteome</keyword>
<reference evidence="3" key="1">
    <citation type="submission" date="2022-07" db="EMBL/GenBank/DDBJ databases">
        <title>Fungi with potential for degradation of polypropylene.</title>
        <authorList>
            <person name="Gostincar C."/>
        </authorList>
    </citation>
    <scope>NUCLEOTIDE SEQUENCE</scope>
    <source>
        <strain evidence="3">EXF-13308</strain>
    </source>
</reference>
<feature type="compositionally biased region" description="Polar residues" evidence="1">
    <location>
        <begin position="245"/>
        <end position="264"/>
    </location>
</feature>
<evidence type="ECO:0000256" key="2">
    <source>
        <dbReference type="SAM" id="SignalP"/>
    </source>
</evidence>
<keyword evidence="2" id="KW-0732">Signal</keyword>
<dbReference type="AlphaFoldDB" id="A0AA38RZ29"/>
<proteinExistence type="predicted"/>
<sequence>MGLPSGWRLLAARLCIVVLLCSDAVRTEAVELTGPPRDHNTHRNTLLVDYVPEHANLNMTTTLSKRDITFNQIAANGVDVIPSVQFLKDLALQYGVTPPRACLFYTGYGADVQREIKQWYACNILNAPRPEPFSNLPPRQAIGCGGNIPDGYFAAIENDMAKVDICEWLEDDGRVIAASRLLQARNSQAMAEVCRGVVYLFAPTTISPWYRPGSVWYEWELPAIIRNPQVTHLVWVNKDVPYSEDPNTGQPTNPALQWTPNQGVGNVPAPRGDDTDDFQDQHPGYQNGVAQLYEQLFIDCSQDNSGGDA</sequence>
<gene>
    <name evidence="3" type="ORF">NKR23_g5721</name>
</gene>
<accession>A0AA38RZ29</accession>
<protein>
    <submittedName>
        <fullName evidence="3">Uncharacterized protein</fullName>
    </submittedName>
</protein>
<feature type="chain" id="PRO_5041378221" evidence="2">
    <location>
        <begin position="30"/>
        <end position="309"/>
    </location>
</feature>
<comment type="caution">
    <text evidence="3">The sequence shown here is derived from an EMBL/GenBank/DDBJ whole genome shotgun (WGS) entry which is preliminary data.</text>
</comment>
<dbReference type="EMBL" id="JANBVO010000015">
    <property type="protein sequence ID" value="KAJ9145070.1"/>
    <property type="molecule type" value="Genomic_DNA"/>
</dbReference>